<reference evidence="6" key="1">
    <citation type="submission" date="2014-07" db="EMBL/GenBank/DDBJ databases">
        <authorList>
            <person name="Martin A.A"/>
            <person name="De Silva N."/>
        </authorList>
    </citation>
    <scope>NUCLEOTIDE SEQUENCE</scope>
</reference>
<feature type="domain" description="Carboxylesterase type B" evidence="5">
    <location>
        <begin position="38"/>
        <end position="502"/>
    </location>
</feature>
<reference evidence="7" key="2">
    <citation type="submission" date="2015-08" db="UniProtKB">
        <authorList>
            <consortium name="WormBaseParasite"/>
        </authorList>
    </citation>
    <scope>IDENTIFICATION</scope>
</reference>
<evidence type="ECO:0000313" key="6">
    <source>
        <dbReference type="Proteomes" id="UP000035680"/>
    </source>
</evidence>
<accession>A0A0K0FB43</accession>
<dbReference type="SUPFAM" id="SSF53474">
    <property type="entry name" value="alpha/beta-Hydrolases"/>
    <property type="match status" value="1"/>
</dbReference>
<dbReference type="GO" id="GO:0005886">
    <property type="term" value="C:plasma membrane"/>
    <property type="evidence" value="ECO:0007669"/>
    <property type="project" value="TreeGrafter"/>
</dbReference>
<dbReference type="AlphaFoldDB" id="A0A0K0FB43"/>
<keyword evidence="3" id="KW-0378">Hydrolase</keyword>
<dbReference type="Proteomes" id="UP000035680">
    <property type="component" value="Unassembled WGS sequence"/>
</dbReference>
<evidence type="ECO:0000313" key="7">
    <source>
        <dbReference type="WBParaSite" id="SVE_0604900.1"/>
    </source>
</evidence>
<dbReference type="Pfam" id="PF00135">
    <property type="entry name" value="COesterase"/>
    <property type="match status" value="1"/>
</dbReference>
<evidence type="ECO:0000256" key="2">
    <source>
        <dbReference type="ARBA" id="ARBA00022487"/>
    </source>
</evidence>
<keyword evidence="6" id="KW-1185">Reference proteome</keyword>
<dbReference type="PANTHER" id="PTHR43918">
    <property type="entry name" value="ACETYLCHOLINESTERASE"/>
    <property type="match status" value="1"/>
</dbReference>
<feature type="chain" id="PRO_5005329439" evidence="4">
    <location>
        <begin position="18"/>
        <end position="525"/>
    </location>
</feature>
<dbReference type="WBParaSite" id="SVE_0604900.1">
    <property type="protein sequence ID" value="SVE_0604900.1"/>
    <property type="gene ID" value="SVE_0604900"/>
</dbReference>
<dbReference type="InterPro" id="IPR002018">
    <property type="entry name" value="CarbesteraseB"/>
</dbReference>
<dbReference type="PANTHER" id="PTHR43918:SF4">
    <property type="entry name" value="CARBOXYLIC ESTER HYDROLASE"/>
    <property type="match status" value="1"/>
</dbReference>
<dbReference type="GO" id="GO:0006581">
    <property type="term" value="P:acetylcholine catabolic process"/>
    <property type="evidence" value="ECO:0007669"/>
    <property type="project" value="TreeGrafter"/>
</dbReference>
<protein>
    <submittedName>
        <fullName evidence="7">Acetylcholinesterase (inferred by orthology to a zebrafish protein)</fullName>
    </submittedName>
</protein>
<evidence type="ECO:0000259" key="5">
    <source>
        <dbReference type="Pfam" id="PF00135"/>
    </source>
</evidence>
<dbReference type="InterPro" id="IPR029058">
    <property type="entry name" value="AB_hydrolase_fold"/>
</dbReference>
<feature type="signal peptide" evidence="4">
    <location>
        <begin position="1"/>
        <end position="17"/>
    </location>
</feature>
<evidence type="ECO:0000256" key="3">
    <source>
        <dbReference type="ARBA" id="ARBA00022801"/>
    </source>
</evidence>
<dbReference type="GO" id="GO:0019695">
    <property type="term" value="P:choline metabolic process"/>
    <property type="evidence" value="ECO:0007669"/>
    <property type="project" value="TreeGrafter"/>
</dbReference>
<dbReference type="GO" id="GO:0003990">
    <property type="term" value="F:acetylcholinesterase activity"/>
    <property type="evidence" value="ECO:0007669"/>
    <property type="project" value="TreeGrafter"/>
</dbReference>
<name>A0A0K0FB43_STRVS</name>
<dbReference type="GO" id="GO:0005615">
    <property type="term" value="C:extracellular space"/>
    <property type="evidence" value="ECO:0007669"/>
    <property type="project" value="TreeGrafter"/>
</dbReference>
<dbReference type="ESTHER" id="9bila-a0a0k0fb43">
    <property type="family name" value="Cholinesterase-like"/>
</dbReference>
<keyword evidence="2" id="KW-0719">Serine esterase</keyword>
<dbReference type="STRING" id="75913.A0A0K0FB43"/>
<comment type="similarity">
    <text evidence="1">Belongs to the type-B carboxylesterase/lipase family.</text>
</comment>
<keyword evidence="4" id="KW-0732">Signal</keyword>
<sequence>MLYLVLLLIYNIKQILSNDILITKNFKSYKKNSLFFENSKVNEYLDIPYAQAPINELRFLPPKPLTKGYSFPNKPSFLCPQISNNNWETVKGENISSNKIPENCLVLNIWQPKITNGGVLVILHSESFPFASQSVKLLNGSYFAYKTGSIVVTVSYRVGVLGFARLYNDKLLSGNIGLLDQQLAFKWIYINIENFNGDTNKITLFGEGVGAILASSHLYSKESSRYFERIILFHDHTSILTNMINSKKLEMNTAALLEYLKCSNKYYKDYLTCLQKVKISKIFQSVEKIKKKFNYMLTNPFVISQEDNLFFKQKIENKIMNDAYKKDVDIFIGSLTNNNFTFIVNQFLDYGCYYNAMLSNVHCLFNEEQSFYIFKKVIHKMLRMIKYKEQLKYYIKMKFEDKIRMLVSKYFSNYTFLNFIKTFSSFFKGKLYSSSTENKLPFQEYPYQNEITGDELLKYIFGFYFNNQGDSVDKTIKHRQKLSSKIMLLLSQFIVNGNVNKTNINNALTTNEKINPKGIVIKNFL</sequence>
<organism evidence="6 7">
    <name type="scientific">Strongyloides venezuelensis</name>
    <name type="common">Threadworm</name>
    <dbReference type="NCBI Taxonomy" id="75913"/>
    <lineage>
        <taxon>Eukaryota</taxon>
        <taxon>Metazoa</taxon>
        <taxon>Ecdysozoa</taxon>
        <taxon>Nematoda</taxon>
        <taxon>Chromadorea</taxon>
        <taxon>Rhabditida</taxon>
        <taxon>Tylenchina</taxon>
        <taxon>Panagrolaimomorpha</taxon>
        <taxon>Strongyloidoidea</taxon>
        <taxon>Strongyloididae</taxon>
        <taxon>Strongyloides</taxon>
    </lineage>
</organism>
<evidence type="ECO:0000256" key="4">
    <source>
        <dbReference type="SAM" id="SignalP"/>
    </source>
</evidence>
<proteinExistence type="inferred from homology"/>
<evidence type="ECO:0000256" key="1">
    <source>
        <dbReference type="ARBA" id="ARBA00005964"/>
    </source>
</evidence>
<dbReference type="Gene3D" id="3.40.50.1820">
    <property type="entry name" value="alpha/beta hydrolase"/>
    <property type="match status" value="1"/>
</dbReference>
<dbReference type="InterPro" id="IPR050654">
    <property type="entry name" value="AChE-related_enzymes"/>
</dbReference>